<feature type="region of interest" description="Disordered" evidence="1">
    <location>
        <begin position="1"/>
        <end position="20"/>
    </location>
</feature>
<dbReference type="EMBL" id="LAZR01000328">
    <property type="protein sequence ID" value="KKN74370.1"/>
    <property type="molecule type" value="Genomic_DNA"/>
</dbReference>
<protein>
    <submittedName>
        <fullName evidence="2">Uncharacterized protein</fullName>
    </submittedName>
</protein>
<accession>A0A0F9SZP5</accession>
<reference evidence="2" key="1">
    <citation type="journal article" date="2015" name="Nature">
        <title>Complex archaea that bridge the gap between prokaryotes and eukaryotes.</title>
        <authorList>
            <person name="Spang A."/>
            <person name="Saw J.H."/>
            <person name="Jorgensen S.L."/>
            <person name="Zaremba-Niedzwiedzka K."/>
            <person name="Martijn J."/>
            <person name="Lind A.E."/>
            <person name="van Eijk R."/>
            <person name="Schleper C."/>
            <person name="Guy L."/>
            <person name="Ettema T.J."/>
        </authorList>
    </citation>
    <scope>NUCLEOTIDE SEQUENCE</scope>
</reference>
<proteinExistence type="predicted"/>
<comment type="caution">
    <text evidence="2">The sequence shown here is derived from an EMBL/GenBank/DDBJ whole genome shotgun (WGS) entry which is preliminary data.</text>
</comment>
<sequence>MTSPRGFALAQAQYDAQEPEEPIAEEEIEDEMCSECHRARLVRVTWRGGKVEVVCGQGCNYYREEDPIEEDVP</sequence>
<organism evidence="2">
    <name type="scientific">marine sediment metagenome</name>
    <dbReference type="NCBI Taxonomy" id="412755"/>
    <lineage>
        <taxon>unclassified sequences</taxon>
        <taxon>metagenomes</taxon>
        <taxon>ecological metagenomes</taxon>
    </lineage>
</organism>
<name>A0A0F9SZP5_9ZZZZ</name>
<evidence type="ECO:0000313" key="2">
    <source>
        <dbReference type="EMBL" id="KKN74370.1"/>
    </source>
</evidence>
<evidence type="ECO:0000256" key="1">
    <source>
        <dbReference type="SAM" id="MobiDB-lite"/>
    </source>
</evidence>
<dbReference type="AlphaFoldDB" id="A0A0F9SZP5"/>
<gene>
    <name evidence="2" type="ORF">LCGC14_0391710</name>
</gene>